<evidence type="ECO:0000313" key="1">
    <source>
        <dbReference type="EMBL" id="KAK7754444.1"/>
    </source>
</evidence>
<reference evidence="1 2" key="1">
    <citation type="submission" date="2024-02" db="EMBL/GenBank/DDBJ databases">
        <title>De novo assembly and annotation of 12 fungi associated with fruit tree decline syndrome in Ontario, Canada.</title>
        <authorList>
            <person name="Sulman M."/>
            <person name="Ellouze W."/>
            <person name="Ilyukhin E."/>
        </authorList>
    </citation>
    <scope>NUCLEOTIDE SEQUENCE [LARGE SCALE GENOMIC DNA]</scope>
    <source>
        <strain evidence="1 2">M11/M66-122</strain>
    </source>
</reference>
<protein>
    <submittedName>
        <fullName evidence="1">Uncharacterized protein</fullName>
    </submittedName>
</protein>
<dbReference type="Proteomes" id="UP001320420">
    <property type="component" value="Unassembled WGS sequence"/>
</dbReference>
<keyword evidence="2" id="KW-1185">Reference proteome</keyword>
<accession>A0AAN9YU64</accession>
<organism evidence="1 2">
    <name type="scientific">Diatrype stigma</name>
    <dbReference type="NCBI Taxonomy" id="117547"/>
    <lineage>
        <taxon>Eukaryota</taxon>
        <taxon>Fungi</taxon>
        <taxon>Dikarya</taxon>
        <taxon>Ascomycota</taxon>
        <taxon>Pezizomycotina</taxon>
        <taxon>Sordariomycetes</taxon>
        <taxon>Xylariomycetidae</taxon>
        <taxon>Xylariales</taxon>
        <taxon>Diatrypaceae</taxon>
        <taxon>Diatrype</taxon>
    </lineage>
</organism>
<name>A0AAN9YU64_9PEZI</name>
<dbReference type="EMBL" id="JAKJXP020000020">
    <property type="protein sequence ID" value="KAK7754444.1"/>
    <property type="molecule type" value="Genomic_DNA"/>
</dbReference>
<dbReference type="AlphaFoldDB" id="A0AAN9YU64"/>
<sequence>MPLSPLYMTVHGMQQHSKSPQSMHRVLPPAAPPGFTMLSKVDDAALPGPLSWLWFTGVESWEELLQAIVECLLLERTPALN</sequence>
<proteinExistence type="predicted"/>
<gene>
    <name evidence="1" type="ORF">SLS62_003464</name>
</gene>
<evidence type="ECO:0000313" key="2">
    <source>
        <dbReference type="Proteomes" id="UP001320420"/>
    </source>
</evidence>
<comment type="caution">
    <text evidence="1">The sequence shown here is derived from an EMBL/GenBank/DDBJ whole genome shotgun (WGS) entry which is preliminary data.</text>
</comment>